<comment type="caution">
    <text evidence="1">The sequence shown here is derived from an EMBL/GenBank/DDBJ whole genome shotgun (WGS) entry which is preliminary data.</text>
</comment>
<organism evidence="1 2">
    <name type="scientific">Candidatus Iainarchaeum sp</name>
    <dbReference type="NCBI Taxonomy" id="3101447"/>
    <lineage>
        <taxon>Archaea</taxon>
        <taxon>Candidatus Iainarchaeota</taxon>
        <taxon>Candidatus Iainarchaeia</taxon>
        <taxon>Candidatus Iainarchaeales</taxon>
        <taxon>Candidatus Iainarchaeaceae</taxon>
        <taxon>Candidatus Iainarchaeum</taxon>
    </lineage>
</organism>
<accession>A0A7J4JTR6</accession>
<dbReference type="Proteomes" id="UP000590964">
    <property type="component" value="Unassembled WGS sequence"/>
</dbReference>
<name>A0A7J4JTR6_9ARCH</name>
<dbReference type="AlphaFoldDB" id="A0A7J4JTR6"/>
<sequence length="144" mass="16551">MDRKNFLKNIVKMSAIVLGVFILSQAVSAKYFSLSIGYCDYCVEDYYNETVYSAPTYSYSTPAYATAYYSPGAYYSPAYYSYSAPVISYYDYYYPPLTTWGNYYADALGGYSYGAYYNSFSPYQTSYAPAGYYSRYYPSYAIYN</sequence>
<evidence type="ECO:0000313" key="1">
    <source>
        <dbReference type="EMBL" id="HIH21192.1"/>
    </source>
</evidence>
<proteinExistence type="predicted"/>
<reference evidence="2" key="1">
    <citation type="journal article" date="2020" name="bioRxiv">
        <title>A rank-normalized archaeal taxonomy based on genome phylogeny resolves widespread incomplete and uneven classifications.</title>
        <authorList>
            <person name="Rinke C."/>
            <person name="Chuvochina M."/>
            <person name="Mussig A.J."/>
            <person name="Chaumeil P.-A."/>
            <person name="Waite D.W."/>
            <person name="Whitman W.B."/>
            <person name="Parks D.H."/>
            <person name="Hugenholtz P."/>
        </authorList>
    </citation>
    <scope>NUCLEOTIDE SEQUENCE [LARGE SCALE GENOMIC DNA]</scope>
</reference>
<dbReference type="EMBL" id="DUFW01000013">
    <property type="protein sequence ID" value="HIH21192.1"/>
    <property type="molecule type" value="Genomic_DNA"/>
</dbReference>
<evidence type="ECO:0000313" key="2">
    <source>
        <dbReference type="Proteomes" id="UP000590964"/>
    </source>
</evidence>
<protein>
    <submittedName>
        <fullName evidence="1">Uncharacterized protein</fullName>
    </submittedName>
</protein>
<gene>
    <name evidence="1" type="ORF">HA222_00820</name>
</gene>